<dbReference type="Proteomes" id="UP000326944">
    <property type="component" value="Chromosome"/>
</dbReference>
<proteinExistence type="predicted"/>
<reference evidence="2 3" key="1">
    <citation type="submission" date="2019-09" db="EMBL/GenBank/DDBJ databases">
        <title>Sulfurimonas gotlandica sp. nov., a chemoautotrophic and psychrotolerant epsilonproteobacterium isolated from a pelagic redoxcline, and an emended description of the genus Sulfurimonas.</title>
        <authorList>
            <person name="Wang S."/>
            <person name="Jiang L."/>
            <person name="Shao S."/>
        </authorList>
    </citation>
    <scope>NUCLEOTIDE SEQUENCE [LARGE SCALE GENOMIC DNA]</scope>
    <source>
        <strain evidence="2 3">GYSZ_1</strain>
    </source>
</reference>
<feature type="transmembrane region" description="Helical" evidence="1">
    <location>
        <begin position="7"/>
        <end position="31"/>
    </location>
</feature>
<evidence type="ECO:0000313" key="3">
    <source>
        <dbReference type="Proteomes" id="UP000326944"/>
    </source>
</evidence>
<dbReference type="OrthoDB" id="5349245at2"/>
<keyword evidence="1" id="KW-0472">Membrane</keyword>
<evidence type="ECO:0000313" key="2">
    <source>
        <dbReference type="EMBL" id="QFR48375.1"/>
    </source>
</evidence>
<gene>
    <name evidence="2" type="ORF">FJR48_00990</name>
</gene>
<dbReference type="AlphaFoldDB" id="A0A5P8NY61"/>
<protein>
    <submittedName>
        <fullName evidence="2">Uncharacterized protein</fullName>
    </submittedName>
</protein>
<keyword evidence="1" id="KW-1133">Transmembrane helix</keyword>
<keyword evidence="3" id="KW-1185">Reference proteome</keyword>
<evidence type="ECO:0000256" key="1">
    <source>
        <dbReference type="SAM" id="Phobius"/>
    </source>
</evidence>
<organism evidence="2 3">
    <name type="scientific">Sulfurimonas lithotrophica</name>
    <dbReference type="NCBI Taxonomy" id="2590022"/>
    <lineage>
        <taxon>Bacteria</taxon>
        <taxon>Pseudomonadati</taxon>
        <taxon>Campylobacterota</taxon>
        <taxon>Epsilonproteobacteria</taxon>
        <taxon>Campylobacterales</taxon>
        <taxon>Sulfurimonadaceae</taxon>
        <taxon>Sulfurimonas</taxon>
    </lineage>
</organism>
<dbReference type="RefSeq" id="WP_152306318.1">
    <property type="nucleotide sequence ID" value="NZ_CP043617.1"/>
</dbReference>
<dbReference type="EMBL" id="CP043617">
    <property type="protein sequence ID" value="QFR48375.1"/>
    <property type="molecule type" value="Genomic_DNA"/>
</dbReference>
<dbReference type="KEGG" id="sulg:FJR48_00990"/>
<accession>A0A5P8NY61</accession>
<sequence>MVKLAKVFGYSLFFVLALMYFTPKVALYYFAEMQLKPYGVIVTDENVVDNGFTLGVKDALVTFKEIESAKIKDVNIALFGIYNKVSLSDITLASTAASFVPTDVKTIDITYTILNPLNIVAVSSGGFGEVKAEVNLLEKKMLLKLEPSKIMSQKYTNTLRNLQKSKDGGYEYAKTF</sequence>
<name>A0A5P8NY61_9BACT</name>
<keyword evidence="1" id="KW-0812">Transmembrane</keyword>